<dbReference type="EMBL" id="VDMD01000004">
    <property type="protein sequence ID" value="TRM65807.1"/>
    <property type="molecule type" value="Genomic_DNA"/>
</dbReference>
<protein>
    <submittedName>
        <fullName evidence="1">Uncharacterized protein</fullName>
    </submittedName>
</protein>
<keyword evidence="2" id="KW-1185">Reference proteome</keyword>
<sequence length="424" mass="47399">MDVQPGPHPLNPALPLDVITRIADYLLAFRNDLNSAIIKYGDIDDDIKKSQAAAAALAGSRALRQHINPMLYQSPRFETVEQMYLFCRTIGRDRGYHVPRNRDADGLTPMVRRLILTPRMGSGRRVFGLPSIEKRQVDHFFLECLEQCTWITSVVVPFERSREIHEKVMLRSSRVVELGLCAKNNMDYHFLDLDALDRFMNVAGPGGAPMLSTKIKHLSLDNYSYAPGRSYSGPVDIPLESLSLHAGNLSAQSLSRLLHFSTNTLTSLSIDFAGHEPGLHITTNAFTHAIEHIAHLQDLTILGYPHLRRVERVIIQTAGLLDQLSVQLPELRSLEFDDDLATKALLENAPLSLQSLYIIRPTSIKPSDLPLLSAQAARRQLSLRKVVVAWREEDVAEWQRFGTAVTSLLAIQGIQLFSATARSS</sequence>
<evidence type="ECO:0000313" key="2">
    <source>
        <dbReference type="Proteomes" id="UP000320762"/>
    </source>
</evidence>
<gene>
    <name evidence="1" type="ORF">BD626DRAFT_485868</name>
</gene>
<organism evidence="1 2">
    <name type="scientific">Schizophyllum amplum</name>
    <dbReference type="NCBI Taxonomy" id="97359"/>
    <lineage>
        <taxon>Eukaryota</taxon>
        <taxon>Fungi</taxon>
        <taxon>Dikarya</taxon>
        <taxon>Basidiomycota</taxon>
        <taxon>Agaricomycotina</taxon>
        <taxon>Agaricomycetes</taxon>
        <taxon>Agaricomycetidae</taxon>
        <taxon>Agaricales</taxon>
        <taxon>Schizophyllaceae</taxon>
        <taxon>Schizophyllum</taxon>
    </lineage>
</organism>
<reference evidence="1 2" key="1">
    <citation type="journal article" date="2019" name="New Phytol.">
        <title>Comparative genomics reveals unique wood-decay strategies and fruiting body development in the Schizophyllaceae.</title>
        <authorList>
            <person name="Almasi E."/>
            <person name="Sahu N."/>
            <person name="Krizsan K."/>
            <person name="Balint B."/>
            <person name="Kovacs G.M."/>
            <person name="Kiss B."/>
            <person name="Cseklye J."/>
            <person name="Drula E."/>
            <person name="Henrissat B."/>
            <person name="Nagy I."/>
            <person name="Chovatia M."/>
            <person name="Adam C."/>
            <person name="LaButti K."/>
            <person name="Lipzen A."/>
            <person name="Riley R."/>
            <person name="Grigoriev I.V."/>
            <person name="Nagy L.G."/>
        </authorList>
    </citation>
    <scope>NUCLEOTIDE SEQUENCE [LARGE SCALE GENOMIC DNA]</scope>
    <source>
        <strain evidence="1 2">NL-1724</strain>
    </source>
</reference>
<accession>A0A550CM20</accession>
<proteinExistence type="predicted"/>
<dbReference type="OrthoDB" id="3048531at2759"/>
<dbReference type="InterPro" id="IPR032675">
    <property type="entry name" value="LRR_dom_sf"/>
</dbReference>
<comment type="caution">
    <text evidence="1">The sequence shown here is derived from an EMBL/GenBank/DDBJ whole genome shotgun (WGS) entry which is preliminary data.</text>
</comment>
<dbReference type="Proteomes" id="UP000320762">
    <property type="component" value="Unassembled WGS sequence"/>
</dbReference>
<evidence type="ECO:0000313" key="1">
    <source>
        <dbReference type="EMBL" id="TRM65807.1"/>
    </source>
</evidence>
<name>A0A550CM20_9AGAR</name>
<dbReference type="Gene3D" id="3.80.10.10">
    <property type="entry name" value="Ribonuclease Inhibitor"/>
    <property type="match status" value="1"/>
</dbReference>
<dbReference type="AlphaFoldDB" id="A0A550CM20"/>